<evidence type="ECO:0000259" key="6">
    <source>
        <dbReference type="SMART" id="SM00739"/>
    </source>
</evidence>
<keyword evidence="3 5" id="KW-0687">Ribonucleoprotein</keyword>
<comment type="function">
    <text evidence="5">One of the proteins that surrounds the polypeptide exit tunnel on the outside of the subunit.</text>
</comment>
<dbReference type="RefSeq" id="WP_004024693.1">
    <property type="nucleotide sequence ID" value="NZ_AWQU01000085.1"/>
</dbReference>
<keyword evidence="5" id="KW-0699">rRNA-binding</keyword>
<dbReference type="GO" id="GO:0019843">
    <property type="term" value="F:rRNA binding"/>
    <property type="evidence" value="ECO:0007669"/>
    <property type="project" value="UniProtKB-UniRule"/>
</dbReference>
<dbReference type="CDD" id="cd06089">
    <property type="entry name" value="KOW_RPL26"/>
    <property type="match status" value="1"/>
</dbReference>
<evidence type="ECO:0000313" key="7">
    <source>
        <dbReference type="EMBL" id="KFB07379.1"/>
    </source>
</evidence>
<dbReference type="SMART" id="SM00739">
    <property type="entry name" value="KOW"/>
    <property type="match status" value="1"/>
</dbReference>
<dbReference type="InterPro" id="IPR057264">
    <property type="entry name" value="Ribosomal_uL24_C"/>
</dbReference>
<feature type="domain" description="KOW" evidence="6">
    <location>
        <begin position="3"/>
        <end position="30"/>
    </location>
</feature>
<keyword evidence="2 5" id="KW-0689">Ribosomal protein</keyword>
<dbReference type="InterPro" id="IPR041988">
    <property type="entry name" value="Ribosomal_uL24_KOW"/>
</dbReference>
<evidence type="ECO:0000256" key="4">
    <source>
        <dbReference type="ARBA" id="ARBA00035206"/>
    </source>
</evidence>
<dbReference type="GO" id="GO:1990904">
    <property type="term" value="C:ribonucleoprotein complex"/>
    <property type="evidence" value="ECO:0007669"/>
    <property type="project" value="UniProtKB-KW"/>
</dbReference>
<dbReference type="SUPFAM" id="SSF50104">
    <property type="entry name" value="Translation proteins SH3-like domain"/>
    <property type="match status" value="1"/>
</dbReference>
<proteinExistence type="inferred from homology"/>
<sequence>MQRLKKGDRVRVISGKETGKEGTILQVFPKLDKAIVEGVNIVKKHQKPNHQKEEGGIVEKQLPIHLCKLALVEPKAKTKITKVRFGYDKNNKKVRIAKATNSEIGKK</sequence>
<comment type="function">
    <text evidence="5">One of two assembly initiator proteins, it binds directly to the 5'-end of the 23S rRNA, where it nucleates assembly of the 50S subunit.</text>
</comment>
<protein>
    <recommendedName>
        <fullName evidence="4 5">Large ribosomal subunit protein uL24</fullName>
    </recommendedName>
</protein>
<name>A0A084U343_MALIO</name>
<keyword evidence="8" id="KW-1185">Reference proteome</keyword>
<dbReference type="AlphaFoldDB" id="A0A084U343"/>
<evidence type="ECO:0000313" key="8">
    <source>
        <dbReference type="Proteomes" id="UP000028523"/>
    </source>
</evidence>
<dbReference type="NCBIfam" id="TIGR01079">
    <property type="entry name" value="rplX_bact"/>
    <property type="match status" value="1"/>
</dbReference>
<reference evidence="7 8" key="1">
    <citation type="journal article" date="2014" name="PLoS ONE">
        <title>Reduction of Hydrogen Peroxide Accumulation and Toxicity by a Catalase from Mycoplasma iowae.</title>
        <authorList>
            <person name="Pritchard R.E."/>
            <person name="Prassinos A.J."/>
            <person name="Osborne J.D."/>
            <person name="Raviv Z."/>
            <person name="Balish M.F."/>
        </authorList>
    </citation>
    <scope>NUCLEOTIDE SEQUENCE [LARGE SCALE GENOMIC DNA]</scope>
    <source>
        <strain evidence="7 8">DK-CPA</strain>
    </source>
</reference>
<dbReference type="PANTHER" id="PTHR12903">
    <property type="entry name" value="MITOCHONDRIAL RIBOSOMAL PROTEIN L24"/>
    <property type="match status" value="1"/>
</dbReference>
<dbReference type="InterPro" id="IPR008991">
    <property type="entry name" value="Translation_prot_SH3-like_sf"/>
</dbReference>
<dbReference type="HAMAP" id="MF_01326_B">
    <property type="entry name" value="Ribosomal_uL24_B"/>
    <property type="match status" value="1"/>
</dbReference>
<dbReference type="Gene3D" id="2.30.30.30">
    <property type="match status" value="1"/>
</dbReference>
<gene>
    <name evidence="5 7" type="primary">rplX</name>
    <name evidence="7" type="ORF">P271_212</name>
</gene>
<dbReference type="InterPro" id="IPR005824">
    <property type="entry name" value="KOW"/>
</dbReference>
<dbReference type="GeneID" id="96866283"/>
<organism evidence="7 8">
    <name type="scientific">Malacoplasma iowae DK-CPA</name>
    <dbReference type="NCBI Taxonomy" id="1394179"/>
    <lineage>
        <taxon>Bacteria</taxon>
        <taxon>Bacillati</taxon>
        <taxon>Mycoplasmatota</taxon>
        <taxon>Mycoplasmoidales</taxon>
        <taxon>Mycoplasmoidaceae</taxon>
        <taxon>Malacoplasma</taxon>
    </lineage>
</organism>
<evidence type="ECO:0000256" key="3">
    <source>
        <dbReference type="ARBA" id="ARBA00023274"/>
    </source>
</evidence>
<dbReference type="EMBL" id="AWQU01000085">
    <property type="protein sequence ID" value="KFB07379.1"/>
    <property type="molecule type" value="Genomic_DNA"/>
</dbReference>
<evidence type="ECO:0000256" key="2">
    <source>
        <dbReference type="ARBA" id="ARBA00022980"/>
    </source>
</evidence>
<dbReference type="GO" id="GO:0006412">
    <property type="term" value="P:translation"/>
    <property type="evidence" value="ECO:0007669"/>
    <property type="project" value="UniProtKB-UniRule"/>
</dbReference>
<comment type="similarity">
    <text evidence="1 5">Belongs to the universal ribosomal protein uL24 family.</text>
</comment>
<dbReference type="GO" id="GO:0005840">
    <property type="term" value="C:ribosome"/>
    <property type="evidence" value="ECO:0007669"/>
    <property type="project" value="UniProtKB-KW"/>
</dbReference>
<dbReference type="Pfam" id="PF00467">
    <property type="entry name" value="KOW"/>
    <property type="match status" value="1"/>
</dbReference>
<dbReference type="InterPro" id="IPR014722">
    <property type="entry name" value="Rib_uL2_dom2"/>
</dbReference>
<dbReference type="GO" id="GO:0003735">
    <property type="term" value="F:structural constituent of ribosome"/>
    <property type="evidence" value="ECO:0007669"/>
    <property type="project" value="InterPro"/>
</dbReference>
<dbReference type="InterPro" id="IPR003256">
    <property type="entry name" value="Ribosomal_uL24"/>
</dbReference>
<dbReference type="Proteomes" id="UP000028523">
    <property type="component" value="Unassembled WGS sequence"/>
</dbReference>
<comment type="caution">
    <text evidence="7">The sequence shown here is derived from an EMBL/GenBank/DDBJ whole genome shotgun (WGS) entry which is preliminary data.</text>
</comment>
<evidence type="ECO:0000256" key="1">
    <source>
        <dbReference type="ARBA" id="ARBA00010618"/>
    </source>
</evidence>
<comment type="subunit">
    <text evidence="5">Part of the 50S ribosomal subunit.</text>
</comment>
<keyword evidence="5" id="KW-0694">RNA-binding</keyword>
<dbReference type="Pfam" id="PF17136">
    <property type="entry name" value="ribosomal_L24"/>
    <property type="match status" value="1"/>
</dbReference>
<evidence type="ECO:0000256" key="5">
    <source>
        <dbReference type="HAMAP-Rule" id="MF_01326"/>
    </source>
</evidence>
<accession>A0A084U343</accession>